<feature type="region of interest" description="Disordered" evidence="1">
    <location>
        <begin position="1275"/>
        <end position="1299"/>
    </location>
</feature>
<dbReference type="GO" id="GO:0050806">
    <property type="term" value="P:positive regulation of synaptic transmission"/>
    <property type="evidence" value="ECO:0007669"/>
    <property type="project" value="TreeGrafter"/>
</dbReference>
<accession>A0A158QCM5</accession>
<dbReference type="PANTHER" id="PTHR14139:SF2">
    <property type="entry name" value="CALSYNTENIN-1"/>
    <property type="match status" value="1"/>
</dbReference>
<dbReference type="Proteomes" id="UP000274504">
    <property type="component" value="Unassembled WGS sequence"/>
</dbReference>
<dbReference type="GO" id="GO:0051965">
    <property type="term" value="P:positive regulation of synapse assembly"/>
    <property type="evidence" value="ECO:0007669"/>
    <property type="project" value="TreeGrafter"/>
</dbReference>
<feature type="compositionally biased region" description="Low complexity" evidence="1">
    <location>
        <begin position="156"/>
        <end position="183"/>
    </location>
</feature>
<feature type="region of interest" description="Disordered" evidence="1">
    <location>
        <begin position="104"/>
        <end position="123"/>
    </location>
</feature>
<dbReference type="PANTHER" id="PTHR14139">
    <property type="entry name" value="CALSYNTENIN"/>
    <property type="match status" value="1"/>
</dbReference>
<evidence type="ECO:0000313" key="5">
    <source>
        <dbReference type="WBParaSite" id="HDID_0000170001-mRNA-1"/>
    </source>
</evidence>
<dbReference type="WBParaSite" id="HDID_0000170001-mRNA-1">
    <property type="protein sequence ID" value="HDID_0000170001-mRNA-1"/>
    <property type="gene ID" value="HDID_0000170001"/>
</dbReference>
<proteinExistence type="predicted"/>
<evidence type="ECO:0000256" key="1">
    <source>
        <dbReference type="SAM" id="MobiDB-lite"/>
    </source>
</evidence>
<organism evidence="5">
    <name type="scientific">Hymenolepis diminuta</name>
    <name type="common">Rat tapeworm</name>
    <dbReference type="NCBI Taxonomy" id="6216"/>
    <lineage>
        <taxon>Eukaryota</taxon>
        <taxon>Metazoa</taxon>
        <taxon>Spiralia</taxon>
        <taxon>Lophotrochozoa</taxon>
        <taxon>Platyhelminthes</taxon>
        <taxon>Cestoda</taxon>
        <taxon>Eucestoda</taxon>
        <taxon>Cyclophyllidea</taxon>
        <taxon>Hymenolepididae</taxon>
        <taxon>Hymenolepis</taxon>
    </lineage>
</organism>
<evidence type="ECO:0000313" key="3">
    <source>
        <dbReference type="EMBL" id="VDL19162.1"/>
    </source>
</evidence>
<feature type="compositionally biased region" description="Acidic residues" evidence="1">
    <location>
        <begin position="1532"/>
        <end position="1545"/>
    </location>
</feature>
<keyword evidence="2" id="KW-0812">Transmembrane</keyword>
<feature type="compositionally biased region" description="Acidic residues" evidence="1">
    <location>
        <begin position="1275"/>
        <end position="1291"/>
    </location>
</feature>
<dbReference type="OrthoDB" id="10012272at2759"/>
<protein>
    <submittedName>
        <fullName evidence="5">C2 domain-containing protein</fullName>
    </submittedName>
</protein>
<feature type="region of interest" description="Disordered" evidence="1">
    <location>
        <begin position="1509"/>
        <end position="1572"/>
    </location>
</feature>
<dbReference type="GO" id="GO:0009986">
    <property type="term" value="C:cell surface"/>
    <property type="evidence" value="ECO:0007669"/>
    <property type="project" value="TreeGrafter"/>
</dbReference>
<dbReference type="GO" id="GO:0045211">
    <property type="term" value="C:postsynaptic membrane"/>
    <property type="evidence" value="ECO:0007669"/>
    <property type="project" value="TreeGrafter"/>
</dbReference>
<name>A0A158QCM5_HYMDI</name>
<reference evidence="3 4" key="2">
    <citation type="submission" date="2018-11" db="EMBL/GenBank/DDBJ databases">
        <authorList>
            <consortium name="Pathogen Informatics"/>
        </authorList>
    </citation>
    <scope>NUCLEOTIDE SEQUENCE [LARGE SCALE GENOMIC DNA]</scope>
</reference>
<reference evidence="5" key="1">
    <citation type="submission" date="2016-04" db="UniProtKB">
        <authorList>
            <consortium name="WormBaseParasite"/>
        </authorList>
    </citation>
    <scope>IDENTIFICATION</scope>
</reference>
<gene>
    <name evidence="3" type="ORF">HDID_LOCUS1701</name>
</gene>
<dbReference type="CDD" id="cd11304">
    <property type="entry name" value="Cadherin_repeat"/>
    <property type="match status" value="1"/>
</dbReference>
<evidence type="ECO:0000256" key="2">
    <source>
        <dbReference type="SAM" id="Phobius"/>
    </source>
</evidence>
<keyword evidence="2" id="KW-0472">Membrane</keyword>
<feature type="region of interest" description="Disordered" evidence="1">
    <location>
        <begin position="134"/>
        <end position="206"/>
    </location>
</feature>
<sequence>MTTQFLFPRLPSTAPYRSFRLKNPNFSTLQQQRRRQVHPTKPDLQMLSSTLLCTPVTLQPPPVTSFRIRNGRCSSLSFPPKPPKYPNRPTNLAINQNQTTSFSKKSAYAPPLPSPVENAPQSAPPMKTIPSPLTINDFLPQSPLSVKREGKKDDIGSSPSRTFSSFSPPTSSFGSTVTTPVPSTEDEEEPIDSPTSPCKSILRRSTGEMDNRLVTAPGSSGRMDTPVPVCFSQSFSAISQKGVRFDVERNSLHTYERDGGAGFLMNVIAVTALFCIFLRQTYGFGPAVEFDLPKNSNNAYVGQLFKHESFVKFSPRLRAFTNPEISRSNKICGFRPIVNDDYQFPFEVYLKDANLGTGEVRVRNDAPVDFTYNRMYTFQIEAYDCDSPPNHSQSVLVNINIRAEEELRFTDAIYNFPIPMYSSAGSICGKVTVMHESSSPSVEDKTRQCGYSLVSGAMVPFTIDSHGKLKKLNKFLQKNLSQEPTSCVINLHLVPKWFDRGKDFSRVPKVPNLETESFNVHSIYLSIFLGVIRTREFLTATSPRSYMFPVQYNDCGNTGVNKATAIVNIRVVESNCQPKWNDLPSTLFYSSNEQQPKRLLWPQNYRLDMCGMACDSSESRIYTDVILRHANPSESLTTASPSLCRHDQKSLHEQRKLCGEFSPALTSEMQLRRRIAPSLELRDLLTASVVTNEPKSPSQYSKGDTVDSSTLVDLLPDPTRNIYDQHLAPAVGDFPEVVPLSMGLRFSADRRTGWRLDTLKLLNAASANNLGSEKVLPSNIFERDFTLSFWLQREPKGNEEHETILCSQEDTGKSTVSRALWISLKGCRVMVQMTTRDSESNNPLMKKVFSTYFFPVLPASVCQNGTQYESGGEKGNPLAWHHYSISVTFEPDSTDISSSSLMVDGEMVGTLESFSKPIYFQRQSTEFFPQFITVGTCYDPSIPSAQLSLNGALAGMTLLLGRNEDQSVSRCLAECGETLLIPRANRLITNDVTVLLNNDKIEIETVTAEEAAEMISNIAYVKPRSTSTQLTYEPAGSKDRVIEIVTAVRCGGQDLGNISTSIIPLILDESISEPSVDSADPFYSGWMPQNEVVVRQSPPVATPPKPQPKSSLVLAVIAHMKSVMRSAAMFVLDQCLVLPVNGSGLDFNDGERIVWPAGRAFELGITVEPTQMGVLMKGRQTANQYASLLHGFSYWPPIEIEKRVTDRDLASGLLLKRKFQLICSYNDAGANTDPFTVLLSSPMVAKETSSSKSVIYSDNSRSNPLIGAVPVDNEFVDDDEYDDEDEYDDDPMSAGDPSGAGALQWSPMTSKFWTFNPTVLASETHQRNDPPLQYQAERAQFAHSDKELRPVDALGLHEKDQPKKTGGKINTFGLAVGFGVACFAVTMIMIAFFISKSNGFRRGNLHFFRRGERKAPGRLQFRPEARLNVIENPIEQMEGGKLNWQPPVTTPTPTLSEGLPGVHVPYGARDEQFDAETRSFNGLFEEDDLGDDNTDEEIAAAALEEVDDFDESELSQHMEHTPGATPRHQQEMEGDGEGSEEDEDTSFSVGPNHLDFVTLPGPRHGRGFNPDI</sequence>
<dbReference type="STRING" id="6216.A0A158QCM5"/>
<feature type="compositionally biased region" description="Basic and acidic residues" evidence="1">
    <location>
        <begin position="146"/>
        <end position="155"/>
    </location>
</feature>
<dbReference type="EMBL" id="UYSG01000342">
    <property type="protein sequence ID" value="VDL19162.1"/>
    <property type="molecule type" value="Genomic_DNA"/>
</dbReference>
<evidence type="ECO:0000313" key="4">
    <source>
        <dbReference type="Proteomes" id="UP000274504"/>
    </source>
</evidence>
<keyword evidence="2" id="KW-1133">Transmembrane helix</keyword>
<feature type="transmembrane region" description="Helical" evidence="2">
    <location>
        <begin position="1372"/>
        <end position="1394"/>
    </location>
</feature>